<proteinExistence type="predicted"/>
<sequence>MKKIVKIIIFLSMIFIILVIIGNKIIDNKNVKKIGIISVWSDFENKQYTKKEEIIVDDKKTIRKILDLIRAGSINKNICQDRLPAEYELKIYYNNHVIDGYYWYNEPNYNLHLDNTDGEILINGEEMDKLILSITGERNKEKLVSPYGNQ</sequence>
<protein>
    <submittedName>
        <fullName evidence="1">Uncharacterized protein</fullName>
    </submittedName>
</protein>
<dbReference type="Proteomes" id="UP001374599">
    <property type="component" value="Unassembled WGS sequence"/>
</dbReference>
<dbReference type="EMBL" id="BTPU01000007">
    <property type="protein sequence ID" value="GMQ61290.1"/>
    <property type="molecule type" value="Genomic_DNA"/>
</dbReference>
<name>A0ACB5UEK4_9FIRM</name>
<accession>A0ACB5UEK4</accession>
<reference evidence="1" key="1">
    <citation type="submission" date="2023-09" db="EMBL/GenBank/DDBJ databases">
        <title>Vallitalea sediminicola and Vallitalea maricola sp. nov., anaerobic bacteria isolated from marine sediment.</title>
        <authorList>
            <person name="Hirano S."/>
            <person name="Maeda A."/>
            <person name="Terahara T."/>
            <person name="Mori K."/>
            <person name="Hamada M."/>
            <person name="Matsumoto R."/>
            <person name="Kobayashi T."/>
        </authorList>
    </citation>
    <scope>NUCLEOTIDE SEQUENCE</scope>
    <source>
        <strain evidence="1">AN17-2</strain>
    </source>
</reference>
<organism evidence="1 2">
    <name type="scientific">Vallitalea maricola</name>
    <dbReference type="NCBI Taxonomy" id="3074433"/>
    <lineage>
        <taxon>Bacteria</taxon>
        <taxon>Bacillati</taxon>
        <taxon>Bacillota</taxon>
        <taxon>Clostridia</taxon>
        <taxon>Lachnospirales</taxon>
        <taxon>Vallitaleaceae</taxon>
        <taxon>Vallitalea</taxon>
    </lineage>
</organism>
<comment type="caution">
    <text evidence="1">The sequence shown here is derived from an EMBL/GenBank/DDBJ whole genome shotgun (WGS) entry which is preliminary data.</text>
</comment>
<keyword evidence="2" id="KW-1185">Reference proteome</keyword>
<gene>
    <name evidence="1" type="ORF">AN2V17_05180</name>
</gene>
<evidence type="ECO:0000313" key="2">
    <source>
        <dbReference type="Proteomes" id="UP001374599"/>
    </source>
</evidence>
<evidence type="ECO:0000313" key="1">
    <source>
        <dbReference type="EMBL" id="GMQ61290.1"/>
    </source>
</evidence>